<gene>
    <name evidence="7" type="ORF">LSINAPIS_LOCUS1437</name>
</gene>
<name>A0A5E4PS74_9NEOP</name>
<evidence type="ECO:0000256" key="3">
    <source>
        <dbReference type="ARBA" id="ARBA00022553"/>
    </source>
</evidence>
<reference evidence="7 8" key="1">
    <citation type="submission" date="2017-07" db="EMBL/GenBank/DDBJ databases">
        <authorList>
            <person name="Talla V."/>
            <person name="Backstrom N."/>
        </authorList>
    </citation>
    <scope>NUCLEOTIDE SEQUENCE [LARGE SCALE GENOMIC DNA]</scope>
</reference>
<sequence>MDNSQPKNVPEEKRSPFDDLSREELISKCKGLLILAQKAKQAKSDYQKELDKQKSQLEIAENEKVAFQNNIKTLQELVDSLTEQKLTYITELDSAENKTKVFKEKIIKLEEEVSNLKKVSDKREEIFVSTTQKVSDQDNEIISLKRQKNRLIEENEQLINQLTELELRAAEFNDIGLKQREQLELLEQKIPNENICKDNIDKAYSKVKELENNLEEATKKIIKYEQNYNDNITKIDELKHLYENEKSKKEKTNAKLRIYKEKILKCAACINQLKNSRLILTNTIKDYSEIIPKWQTEIIKASKIFDNQMKELNEENVSLKSKISTLENELHQIQLESKDIQSSRCNILERDIANLQTKLADSESHVSKLTSDISELNGAYANLRDVTLIGKTQEIHALEQDLNIKIVEINHLSKEILDLKTSIQQLKNENDRLNQEKANDAKLKLQINCLENEKDMLLKEKLLCKENILELENKNRIISEQSEAKIESLKLELDKLIQENSELKKESKEKDDVKELQNEISLLQKENEKLLIVNGILKEEVETLKMSLEQPKDESENTYCLNESLQADIIQLETKLTAYKQENASLLAELKESHTKLMEYDNIVSEYEDAKSKLQGYRTENNELLSEMKEINQVIKERGEAISKLEKAVSEMENLIETLEKDRSIVKDENEKLLKKVTLLETNIKTAEMNQNKNNDDNEKVVKERDNLVKTLREKELLIASLREDLEKLRQSTSNVMELPNDDMSTSTISRAEEHSRMRDLDETFEDKYSKLRLFAVKLKKKLTETTTQLQNVEQENNKLKKLLDDSLTEKSAKDEVDSFNKNEKEKDMEIKKLENELRNVTDNLEKLQAELAAKNQELAIEINSNKSTKEQLEKALRDVKKKNVLSLEMEDYERSMKELTSKMEENKKKIIQMESTIDTQESTITTMKTQIKLLEEQIKTEETQNRLLKEELHNSIQDSKEKDSVINAKKDIISKLMLDLEDEKRKNEEADVEMTTLLGEKEKIIMKFSEEKIELNNKIKKAEYKCADLEEKMRVMNMELADLQTEYTSYKVRAQAVLRQNQTFDHSQEEQLKEESAALKKETEALHKRIAVLQESTANASVQELIRDKYMLPVIPKDDASDESERECARMAQLSELLKAELRRVRGSSQTAHNTEYMKNVTLKFLTLPPDDNNRITGIETGSCIFFLIINQSLSPINEKRNFEIYTVKNSFIFLLYNLYLDPEALSQQK</sequence>
<keyword evidence="3" id="KW-0597">Phosphoprotein</keyword>
<evidence type="ECO:0000256" key="6">
    <source>
        <dbReference type="SAM" id="MobiDB-lite"/>
    </source>
</evidence>
<accession>A0A5E4PS74</accession>
<dbReference type="GO" id="GO:0005737">
    <property type="term" value="C:cytoplasm"/>
    <property type="evidence" value="ECO:0007669"/>
    <property type="project" value="UniProtKB-SubCell"/>
</dbReference>
<dbReference type="PANTHER" id="PTHR18902">
    <property type="entry name" value="NUCLEAR MITOTIC APPARATUS PROTEIN 1-RELATED"/>
    <property type="match status" value="1"/>
</dbReference>
<dbReference type="EMBL" id="FZQP02000226">
    <property type="protein sequence ID" value="VVC87943.1"/>
    <property type="molecule type" value="Genomic_DNA"/>
</dbReference>
<protein>
    <recommendedName>
        <fullName evidence="9">GRIP domain-containing protein</fullName>
    </recommendedName>
</protein>
<dbReference type="Proteomes" id="UP000324832">
    <property type="component" value="Unassembled WGS sequence"/>
</dbReference>
<feature type="coiled-coil region" evidence="5">
    <location>
        <begin position="409"/>
        <end position="533"/>
    </location>
</feature>
<evidence type="ECO:0000256" key="4">
    <source>
        <dbReference type="ARBA" id="ARBA00023054"/>
    </source>
</evidence>
<evidence type="ECO:0000313" key="8">
    <source>
        <dbReference type="Proteomes" id="UP000324832"/>
    </source>
</evidence>
<proteinExistence type="predicted"/>
<dbReference type="InterPro" id="IPR051841">
    <property type="entry name" value="MT-Golgi_org_protein"/>
</dbReference>
<evidence type="ECO:0000256" key="2">
    <source>
        <dbReference type="ARBA" id="ARBA00022490"/>
    </source>
</evidence>
<feature type="coiled-coil region" evidence="5">
    <location>
        <begin position="36"/>
        <end position="262"/>
    </location>
</feature>
<dbReference type="AlphaFoldDB" id="A0A5E4PS74"/>
<feature type="coiled-coil region" evidence="5">
    <location>
        <begin position="562"/>
        <end position="732"/>
    </location>
</feature>
<keyword evidence="8" id="KW-1185">Reference proteome</keyword>
<feature type="coiled-coil region" evidence="5">
    <location>
        <begin position="776"/>
        <end position="1090"/>
    </location>
</feature>
<feature type="region of interest" description="Disordered" evidence="6">
    <location>
        <begin position="1"/>
        <end position="20"/>
    </location>
</feature>
<keyword evidence="2" id="KW-0963">Cytoplasm</keyword>
<keyword evidence="4 5" id="KW-0175">Coiled coil</keyword>
<evidence type="ECO:0000256" key="5">
    <source>
        <dbReference type="SAM" id="Coils"/>
    </source>
</evidence>
<evidence type="ECO:0008006" key="9">
    <source>
        <dbReference type="Google" id="ProtNLM"/>
    </source>
</evidence>
<comment type="subcellular location">
    <subcellularLocation>
        <location evidence="1">Cytoplasm</location>
    </subcellularLocation>
</comment>
<evidence type="ECO:0000313" key="7">
    <source>
        <dbReference type="EMBL" id="VVC87943.1"/>
    </source>
</evidence>
<feature type="compositionally biased region" description="Basic and acidic residues" evidence="6">
    <location>
        <begin position="9"/>
        <end position="20"/>
    </location>
</feature>
<evidence type="ECO:0000256" key="1">
    <source>
        <dbReference type="ARBA" id="ARBA00004496"/>
    </source>
</evidence>
<feature type="coiled-coil region" evidence="5">
    <location>
        <begin position="302"/>
        <end position="372"/>
    </location>
</feature>
<dbReference type="PANTHER" id="PTHR18902:SF25">
    <property type="entry name" value="GRIP AND COILED-COIL DOMAIN-CONTAINING PROTEIN 2"/>
    <property type="match status" value="1"/>
</dbReference>
<organism evidence="7 8">
    <name type="scientific">Leptidea sinapis</name>
    <dbReference type="NCBI Taxonomy" id="189913"/>
    <lineage>
        <taxon>Eukaryota</taxon>
        <taxon>Metazoa</taxon>
        <taxon>Ecdysozoa</taxon>
        <taxon>Arthropoda</taxon>
        <taxon>Hexapoda</taxon>
        <taxon>Insecta</taxon>
        <taxon>Pterygota</taxon>
        <taxon>Neoptera</taxon>
        <taxon>Endopterygota</taxon>
        <taxon>Lepidoptera</taxon>
        <taxon>Glossata</taxon>
        <taxon>Ditrysia</taxon>
        <taxon>Papilionoidea</taxon>
        <taxon>Pieridae</taxon>
        <taxon>Dismorphiinae</taxon>
        <taxon>Leptidea</taxon>
    </lineage>
</organism>